<evidence type="ECO:0000313" key="17">
    <source>
        <dbReference type="Proteomes" id="UP000568664"/>
    </source>
</evidence>
<evidence type="ECO:0000256" key="12">
    <source>
        <dbReference type="HAMAP-Rule" id="MF_00418"/>
    </source>
</evidence>
<keyword evidence="6 12" id="KW-0028">Amino-acid biosynthesis</keyword>
<dbReference type="PIRSF" id="PIRSF001365">
    <property type="entry name" value="DHDPS"/>
    <property type="match status" value="1"/>
</dbReference>
<dbReference type="Gene3D" id="3.20.20.70">
    <property type="entry name" value="Aldolase class I"/>
    <property type="match status" value="1"/>
</dbReference>
<dbReference type="UniPathway" id="UPA00034">
    <property type="reaction ID" value="UER00017"/>
</dbReference>
<dbReference type="InterPro" id="IPR013785">
    <property type="entry name" value="Aldolase_TIM"/>
</dbReference>
<keyword evidence="9 12" id="KW-0456">Lyase</keyword>
<dbReference type="InterPro" id="IPR020625">
    <property type="entry name" value="Schiff_base-form_aldolases_AS"/>
</dbReference>
<dbReference type="SUPFAM" id="SSF51569">
    <property type="entry name" value="Aldolase"/>
    <property type="match status" value="1"/>
</dbReference>
<feature type="binding site" evidence="12 15">
    <location>
        <position position="203"/>
    </location>
    <ligand>
        <name>pyruvate</name>
        <dbReference type="ChEBI" id="CHEBI:15361"/>
    </ligand>
</feature>
<proteinExistence type="inferred from homology"/>
<evidence type="ECO:0000256" key="6">
    <source>
        <dbReference type="ARBA" id="ARBA00022605"/>
    </source>
</evidence>
<dbReference type="GO" id="GO:0008840">
    <property type="term" value="F:4-hydroxy-tetrahydrodipicolinate synthase activity"/>
    <property type="evidence" value="ECO:0007669"/>
    <property type="project" value="UniProtKB-UniRule"/>
</dbReference>
<reference evidence="16 17" key="1">
    <citation type="submission" date="2020-04" db="EMBL/GenBank/DDBJ databases">
        <title>Thalassotalea sp. M1531, isolated from the surface of marine red alga.</title>
        <authorList>
            <person name="Pang L."/>
            <person name="Lu D.-C."/>
        </authorList>
    </citation>
    <scope>NUCLEOTIDE SEQUENCE [LARGE SCALE GENOMIC DNA]</scope>
    <source>
        <strain evidence="16 17">M1531</strain>
    </source>
</reference>
<organism evidence="16 17">
    <name type="scientific">Thalassotalea algicola</name>
    <dbReference type="NCBI Taxonomy" id="2716224"/>
    <lineage>
        <taxon>Bacteria</taxon>
        <taxon>Pseudomonadati</taxon>
        <taxon>Pseudomonadota</taxon>
        <taxon>Gammaproteobacteria</taxon>
        <taxon>Alteromonadales</taxon>
        <taxon>Colwelliaceae</taxon>
        <taxon>Thalassotalea</taxon>
    </lineage>
</organism>
<dbReference type="PANTHER" id="PTHR12128">
    <property type="entry name" value="DIHYDRODIPICOLINATE SYNTHASE"/>
    <property type="match status" value="1"/>
</dbReference>
<dbReference type="InterPro" id="IPR005263">
    <property type="entry name" value="DapA"/>
</dbReference>
<feature type="active site" description="Proton donor/acceptor" evidence="12 14">
    <location>
        <position position="133"/>
    </location>
</feature>
<feature type="site" description="Part of a proton relay during catalysis" evidence="12">
    <location>
        <position position="44"/>
    </location>
</feature>
<dbReference type="GO" id="GO:0009089">
    <property type="term" value="P:lysine biosynthetic process via diaminopimelate"/>
    <property type="evidence" value="ECO:0007669"/>
    <property type="project" value="UniProtKB-UniRule"/>
</dbReference>
<keyword evidence="7 12" id="KW-0220">Diaminopimelate biosynthesis</keyword>
<sequence>MIKGSSVALVTPFTINESIDYSAVAQLIDWHVEQGTKAIVVAGTTGESATLAKEEVIELATFSAKHSNGRIKIIAGNGTNCTKSAVALTQALNNTGIDGLLTVTPYYNKPTEQGLYDHYKAIHDASRLPITLYNVPSRTACDMSVELVARLSELKQVVAIKDATGELKRVRELRDNCPEDFILLSGDDVSGTEFCKLGGDGVISVTANVVPKQMAQIQKLINKKEFQQAQLLDETLAQLHKDLFVESNPIPVKWALKYVKRISNAKLRLPLTELSSVGQSKITKALNDLTHNFQEY</sequence>
<dbReference type="GO" id="GO:0019877">
    <property type="term" value="P:diaminopimelate biosynthetic process"/>
    <property type="evidence" value="ECO:0007669"/>
    <property type="project" value="UniProtKB-UniRule"/>
</dbReference>
<evidence type="ECO:0000313" key="16">
    <source>
        <dbReference type="EMBL" id="NMP32475.1"/>
    </source>
</evidence>
<comment type="subcellular location">
    <subcellularLocation>
        <location evidence="12">Cytoplasm</location>
    </subcellularLocation>
</comment>
<keyword evidence="10 12" id="KW-0704">Schiff base</keyword>
<comment type="pathway">
    <text evidence="2 12">Amino-acid biosynthesis; L-lysine biosynthesis via DAP pathway; (S)-tetrahydrodipicolinate from L-aspartate: step 3/4.</text>
</comment>
<comment type="caution">
    <text evidence="16">The sequence shown here is derived from an EMBL/GenBank/DDBJ whole genome shotgun (WGS) entry which is preliminary data.</text>
</comment>
<dbReference type="GO" id="GO:0005829">
    <property type="term" value="C:cytosol"/>
    <property type="evidence" value="ECO:0007669"/>
    <property type="project" value="TreeGrafter"/>
</dbReference>
<dbReference type="RefSeq" id="WP_169075806.1">
    <property type="nucleotide sequence ID" value="NZ_JABBXH010000004.1"/>
</dbReference>
<protein>
    <recommendedName>
        <fullName evidence="4 12">4-hydroxy-tetrahydrodipicolinate synthase</fullName>
        <shortName evidence="12">HTPA synthase</shortName>
        <ecNumber evidence="4 12">4.3.3.7</ecNumber>
    </recommendedName>
</protein>
<dbReference type="InterPro" id="IPR020624">
    <property type="entry name" value="Schiff_base-form_aldolases_CS"/>
</dbReference>
<evidence type="ECO:0000256" key="1">
    <source>
        <dbReference type="ARBA" id="ARBA00003294"/>
    </source>
</evidence>
<accession>A0A7Y0LDC4</accession>
<evidence type="ECO:0000256" key="2">
    <source>
        <dbReference type="ARBA" id="ARBA00005120"/>
    </source>
</evidence>
<evidence type="ECO:0000256" key="7">
    <source>
        <dbReference type="ARBA" id="ARBA00022915"/>
    </source>
</evidence>
<keyword evidence="5 12" id="KW-0963">Cytoplasm</keyword>
<dbReference type="PROSITE" id="PS00666">
    <property type="entry name" value="DHDPS_2"/>
    <property type="match status" value="1"/>
</dbReference>
<comment type="similarity">
    <text evidence="3 12 13">Belongs to the DapA family.</text>
</comment>
<gene>
    <name evidence="12" type="primary">dapA</name>
    <name evidence="16" type="ORF">HII17_12965</name>
</gene>
<dbReference type="InterPro" id="IPR002220">
    <property type="entry name" value="DapA-like"/>
</dbReference>
<dbReference type="PROSITE" id="PS00665">
    <property type="entry name" value="DHDPS_1"/>
    <property type="match status" value="1"/>
</dbReference>
<dbReference type="SMART" id="SM01130">
    <property type="entry name" value="DHDPS"/>
    <property type="match status" value="1"/>
</dbReference>
<dbReference type="HAMAP" id="MF_00418">
    <property type="entry name" value="DapA"/>
    <property type="match status" value="1"/>
</dbReference>
<evidence type="ECO:0000256" key="3">
    <source>
        <dbReference type="ARBA" id="ARBA00007592"/>
    </source>
</evidence>
<dbReference type="Proteomes" id="UP000568664">
    <property type="component" value="Unassembled WGS sequence"/>
</dbReference>
<dbReference type="NCBIfam" id="TIGR00674">
    <property type="entry name" value="dapA"/>
    <property type="match status" value="1"/>
</dbReference>
<dbReference type="EMBL" id="JABBXH010000004">
    <property type="protein sequence ID" value="NMP32475.1"/>
    <property type="molecule type" value="Genomic_DNA"/>
</dbReference>
<comment type="catalytic activity">
    <reaction evidence="11 12">
        <text>L-aspartate 4-semialdehyde + pyruvate = (2S,4S)-4-hydroxy-2,3,4,5-tetrahydrodipicolinate + H2O + H(+)</text>
        <dbReference type="Rhea" id="RHEA:34171"/>
        <dbReference type="ChEBI" id="CHEBI:15361"/>
        <dbReference type="ChEBI" id="CHEBI:15377"/>
        <dbReference type="ChEBI" id="CHEBI:15378"/>
        <dbReference type="ChEBI" id="CHEBI:67139"/>
        <dbReference type="ChEBI" id="CHEBI:537519"/>
        <dbReference type="EC" id="4.3.3.7"/>
    </reaction>
</comment>
<feature type="site" description="Part of a proton relay during catalysis" evidence="12">
    <location>
        <position position="107"/>
    </location>
</feature>
<dbReference type="AlphaFoldDB" id="A0A7Y0LDC4"/>
<keyword evidence="8 12" id="KW-0457">Lysine biosynthesis</keyword>
<comment type="subunit">
    <text evidence="12">Homotetramer; dimer of dimers.</text>
</comment>
<evidence type="ECO:0000256" key="14">
    <source>
        <dbReference type="PIRSR" id="PIRSR001365-1"/>
    </source>
</evidence>
<evidence type="ECO:0000256" key="5">
    <source>
        <dbReference type="ARBA" id="ARBA00022490"/>
    </source>
</evidence>
<evidence type="ECO:0000256" key="9">
    <source>
        <dbReference type="ARBA" id="ARBA00023239"/>
    </source>
</evidence>
<evidence type="ECO:0000256" key="15">
    <source>
        <dbReference type="PIRSR" id="PIRSR001365-2"/>
    </source>
</evidence>
<name>A0A7Y0LDC4_9GAMM</name>
<evidence type="ECO:0000256" key="8">
    <source>
        <dbReference type="ARBA" id="ARBA00023154"/>
    </source>
</evidence>
<feature type="binding site" evidence="12 15">
    <location>
        <position position="45"/>
    </location>
    <ligand>
        <name>pyruvate</name>
        <dbReference type="ChEBI" id="CHEBI:15361"/>
    </ligand>
</feature>
<evidence type="ECO:0000256" key="13">
    <source>
        <dbReference type="PIRNR" id="PIRNR001365"/>
    </source>
</evidence>
<feature type="active site" description="Schiff-base intermediate with substrate" evidence="12 14">
    <location>
        <position position="161"/>
    </location>
</feature>
<evidence type="ECO:0000256" key="4">
    <source>
        <dbReference type="ARBA" id="ARBA00012086"/>
    </source>
</evidence>
<dbReference type="PRINTS" id="PR00146">
    <property type="entry name" value="DHPICSNTHASE"/>
</dbReference>
<comment type="caution">
    <text evidence="12">Was originally thought to be a dihydrodipicolinate synthase (DHDPS), catalyzing the condensation of (S)-aspartate-beta-semialdehyde [(S)-ASA] and pyruvate to dihydrodipicolinate (DHDP). However, it was shown in E.coli that the product of the enzymatic reaction is not dihydrodipicolinate but in fact (4S)-4-hydroxy-2,3,4,5-tetrahydro-(2S)-dipicolinic acid (HTPA), and that the consecutive dehydration reaction leading to DHDP is not spontaneous but catalyzed by DapB.</text>
</comment>
<dbReference type="PANTHER" id="PTHR12128:SF66">
    <property type="entry name" value="4-HYDROXY-2-OXOGLUTARATE ALDOLASE, MITOCHONDRIAL"/>
    <property type="match status" value="1"/>
</dbReference>
<dbReference type="EC" id="4.3.3.7" evidence="4 12"/>
<keyword evidence="17" id="KW-1185">Reference proteome</keyword>
<comment type="function">
    <text evidence="1 12">Catalyzes the condensation of (S)-aspartate-beta-semialdehyde [(S)-ASA] and pyruvate to 4-hydroxy-tetrahydrodipicolinate (HTPA).</text>
</comment>
<evidence type="ECO:0000256" key="10">
    <source>
        <dbReference type="ARBA" id="ARBA00023270"/>
    </source>
</evidence>
<evidence type="ECO:0000256" key="11">
    <source>
        <dbReference type="ARBA" id="ARBA00047836"/>
    </source>
</evidence>
<dbReference type="CDD" id="cd00950">
    <property type="entry name" value="DHDPS"/>
    <property type="match status" value="1"/>
</dbReference>
<dbReference type="Pfam" id="PF00701">
    <property type="entry name" value="DHDPS"/>
    <property type="match status" value="1"/>
</dbReference>